<organism evidence="1 2">
    <name type="scientific">Globodera pallida</name>
    <name type="common">Potato cyst nematode worm</name>
    <name type="synonym">Heterodera pallida</name>
    <dbReference type="NCBI Taxonomy" id="36090"/>
    <lineage>
        <taxon>Eukaryota</taxon>
        <taxon>Metazoa</taxon>
        <taxon>Ecdysozoa</taxon>
        <taxon>Nematoda</taxon>
        <taxon>Chromadorea</taxon>
        <taxon>Rhabditida</taxon>
        <taxon>Tylenchina</taxon>
        <taxon>Tylenchomorpha</taxon>
        <taxon>Tylenchoidea</taxon>
        <taxon>Heteroderidae</taxon>
        <taxon>Heteroderinae</taxon>
        <taxon>Globodera</taxon>
    </lineage>
</organism>
<dbReference type="AlphaFoldDB" id="A0A183CQ12"/>
<keyword evidence="1" id="KW-1185">Reference proteome</keyword>
<dbReference type="Proteomes" id="UP000050741">
    <property type="component" value="Unassembled WGS sequence"/>
</dbReference>
<dbReference type="WBParaSite" id="GPLIN_001497000">
    <property type="protein sequence ID" value="GPLIN_001497000"/>
    <property type="gene ID" value="GPLIN_001497000"/>
</dbReference>
<reference evidence="1" key="1">
    <citation type="submission" date="2014-05" db="EMBL/GenBank/DDBJ databases">
        <title>The genome and life-stage specific transcriptomes of Globodera pallida elucidate key aspects of plant parasitism by a cyst nematode.</title>
        <authorList>
            <person name="Cotton J.A."/>
            <person name="Lilley C.J."/>
            <person name="Jones L.M."/>
            <person name="Kikuchi T."/>
            <person name="Reid A.J."/>
            <person name="Thorpe P."/>
            <person name="Tsai I.J."/>
            <person name="Beasley H."/>
            <person name="Blok V."/>
            <person name="Cock P.J.A."/>
            <person name="Van den Akker S.E."/>
            <person name="Holroyd N."/>
            <person name="Hunt M."/>
            <person name="Mantelin S."/>
            <person name="Naghra H."/>
            <person name="Pain A."/>
            <person name="Palomares-Rius J.E."/>
            <person name="Zarowiecki M."/>
            <person name="Berriman M."/>
            <person name="Jones J.T."/>
            <person name="Urwin P.E."/>
        </authorList>
    </citation>
    <scope>NUCLEOTIDE SEQUENCE [LARGE SCALE GENOMIC DNA]</scope>
    <source>
        <strain evidence="1">Lindley</strain>
    </source>
</reference>
<evidence type="ECO:0000313" key="1">
    <source>
        <dbReference type="Proteomes" id="UP000050741"/>
    </source>
</evidence>
<name>A0A183CQ12_GLOPA</name>
<proteinExistence type="predicted"/>
<reference evidence="2" key="2">
    <citation type="submission" date="2016-06" db="UniProtKB">
        <authorList>
            <consortium name="WormBaseParasite"/>
        </authorList>
    </citation>
    <scope>IDENTIFICATION</scope>
</reference>
<evidence type="ECO:0000313" key="2">
    <source>
        <dbReference type="WBParaSite" id="GPLIN_001497000"/>
    </source>
</evidence>
<accession>A0A183CQ12</accession>
<sequence>CSLPYRQAPISAKQSTLTKL</sequence>
<protein>
    <submittedName>
        <fullName evidence="2">Variable lymphocyte receptor A cassette</fullName>
    </submittedName>
</protein>